<dbReference type="AlphaFoldDB" id="A0A9D4Z7G3"/>
<evidence type="ECO:0000313" key="1">
    <source>
        <dbReference type="EMBL" id="KAI5063472.1"/>
    </source>
</evidence>
<sequence>MVLVFEGMKEQVVTCEMVEKQEELETLEMVELGPIVYSPAYLHLLLAPAFWVHPLVALK</sequence>
<keyword evidence="2" id="KW-1185">Reference proteome</keyword>
<protein>
    <submittedName>
        <fullName evidence="1">Uncharacterized protein</fullName>
    </submittedName>
</protein>
<name>A0A9D4Z7G3_ADICA</name>
<dbReference type="EMBL" id="JABFUD020000021">
    <property type="protein sequence ID" value="KAI5063472.1"/>
    <property type="molecule type" value="Genomic_DNA"/>
</dbReference>
<organism evidence="1 2">
    <name type="scientific">Adiantum capillus-veneris</name>
    <name type="common">Maidenhair fern</name>
    <dbReference type="NCBI Taxonomy" id="13818"/>
    <lineage>
        <taxon>Eukaryota</taxon>
        <taxon>Viridiplantae</taxon>
        <taxon>Streptophyta</taxon>
        <taxon>Embryophyta</taxon>
        <taxon>Tracheophyta</taxon>
        <taxon>Polypodiopsida</taxon>
        <taxon>Polypodiidae</taxon>
        <taxon>Polypodiales</taxon>
        <taxon>Pteridineae</taxon>
        <taxon>Pteridaceae</taxon>
        <taxon>Vittarioideae</taxon>
        <taxon>Adiantum</taxon>
    </lineage>
</organism>
<proteinExistence type="predicted"/>
<reference evidence="1" key="1">
    <citation type="submission" date="2021-01" db="EMBL/GenBank/DDBJ databases">
        <title>Adiantum capillus-veneris genome.</title>
        <authorList>
            <person name="Fang Y."/>
            <person name="Liao Q."/>
        </authorList>
    </citation>
    <scope>NUCLEOTIDE SEQUENCE</scope>
    <source>
        <strain evidence="1">H3</strain>
        <tissue evidence="1">Leaf</tissue>
    </source>
</reference>
<accession>A0A9D4Z7G3</accession>
<gene>
    <name evidence="1" type="ORF">GOP47_0022019</name>
</gene>
<evidence type="ECO:0000313" key="2">
    <source>
        <dbReference type="Proteomes" id="UP000886520"/>
    </source>
</evidence>
<comment type="caution">
    <text evidence="1">The sequence shown here is derived from an EMBL/GenBank/DDBJ whole genome shotgun (WGS) entry which is preliminary data.</text>
</comment>
<dbReference type="Proteomes" id="UP000886520">
    <property type="component" value="Chromosome 21"/>
</dbReference>